<dbReference type="GO" id="GO:0008137">
    <property type="term" value="F:NADH dehydrogenase (ubiquinone) activity"/>
    <property type="evidence" value="ECO:0007669"/>
    <property type="project" value="InterPro"/>
</dbReference>
<dbReference type="InterPro" id="IPR001750">
    <property type="entry name" value="ND/Mrp_TM"/>
</dbReference>
<keyword evidence="4 8" id="KW-1133">Transmembrane helix</keyword>
<dbReference type="InterPro" id="IPR052175">
    <property type="entry name" value="ComplexI-like_HydComp"/>
</dbReference>
<dbReference type="PANTHER" id="PTHR42682:SF3">
    <property type="entry name" value="FORMATE HYDROGENLYASE SUBUNIT 3-RELATED"/>
    <property type="match status" value="1"/>
</dbReference>
<dbReference type="KEGG" id="rbc:BN938_1559"/>
<dbReference type="GO" id="GO:0016491">
    <property type="term" value="F:oxidoreductase activity"/>
    <property type="evidence" value="ECO:0007669"/>
    <property type="project" value="UniProtKB-KW"/>
</dbReference>
<evidence type="ECO:0000256" key="4">
    <source>
        <dbReference type="ARBA" id="ARBA00022989"/>
    </source>
</evidence>
<feature type="transmembrane region" description="Helical" evidence="8">
    <location>
        <begin position="590"/>
        <end position="608"/>
    </location>
</feature>
<feature type="transmembrane region" description="Helical" evidence="8">
    <location>
        <begin position="430"/>
        <end position="458"/>
    </location>
</feature>
<evidence type="ECO:0000256" key="8">
    <source>
        <dbReference type="SAM" id="Phobius"/>
    </source>
</evidence>
<dbReference type="eggNOG" id="COG0651">
    <property type="taxonomic scope" value="Bacteria"/>
</dbReference>
<dbReference type="GO" id="GO:0042773">
    <property type="term" value="P:ATP synthesis coupled electron transport"/>
    <property type="evidence" value="ECO:0007669"/>
    <property type="project" value="InterPro"/>
</dbReference>
<evidence type="ECO:0000313" key="10">
    <source>
        <dbReference type="EMBL" id="CDN31646.1"/>
    </source>
</evidence>
<feature type="transmembrane region" description="Helical" evidence="8">
    <location>
        <begin position="56"/>
        <end position="77"/>
    </location>
</feature>
<evidence type="ECO:0000259" key="9">
    <source>
        <dbReference type="Pfam" id="PF00361"/>
    </source>
</evidence>
<feature type="transmembrane region" description="Helical" evidence="8">
    <location>
        <begin position="464"/>
        <end position="488"/>
    </location>
</feature>
<keyword evidence="6 8" id="KW-0472">Membrane</keyword>
<dbReference type="OrthoDB" id="9807568at2"/>
<dbReference type="STRING" id="1433126.BN938_1559"/>
<comment type="subcellular location">
    <subcellularLocation>
        <location evidence="1">Cell membrane</location>
        <topology evidence="1">Multi-pass membrane protein</topology>
    </subcellularLocation>
    <subcellularLocation>
        <location evidence="7">Membrane</location>
        <topology evidence="7">Multi-pass membrane protein</topology>
    </subcellularLocation>
</comment>
<name>A0A060R877_9BACT</name>
<feature type="transmembrane region" description="Helical" evidence="8">
    <location>
        <begin position="144"/>
        <end position="164"/>
    </location>
</feature>
<dbReference type="EMBL" id="HG934468">
    <property type="protein sequence ID" value="CDN31646.1"/>
    <property type="molecule type" value="Genomic_DNA"/>
</dbReference>
<evidence type="ECO:0000256" key="6">
    <source>
        <dbReference type="ARBA" id="ARBA00023136"/>
    </source>
</evidence>
<dbReference type="EC" id="1.-.-.-" evidence="10"/>
<feature type="transmembrane region" description="Helical" evidence="8">
    <location>
        <begin position="236"/>
        <end position="255"/>
    </location>
</feature>
<gene>
    <name evidence="10" type="ORF">BN938_1559</name>
</gene>
<keyword evidence="11" id="KW-1185">Reference proteome</keyword>
<feature type="transmembrane region" description="Helical" evidence="8">
    <location>
        <begin position="89"/>
        <end position="109"/>
    </location>
</feature>
<evidence type="ECO:0000256" key="2">
    <source>
        <dbReference type="ARBA" id="ARBA00022475"/>
    </source>
</evidence>
<evidence type="ECO:0000256" key="7">
    <source>
        <dbReference type="RuleBase" id="RU000320"/>
    </source>
</evidence>
<evidence type="ECO:0000256" key="5">
    <source>
        <dbReference type="ARBA" id="ARBA00023002"/>
    </source>
</evidence>
<feature type="domain" description="NADH:quinone oxidoreductase/Mrp antiporter transmembrane" evidence="9">
    <location>
        <begin position="114"/>
        <end position="381"/>
    </location>
</feature>
<feature type="transmembrane region" description="Helical" evidence="8">
    <location>
        <begin position="267"/>
        <end position="288"/>
    </location>
</feature>
<organism evidence="10 11">
    <name type="scientific">Mucinivorans hirudinis</name>
    <dbReference type="NCBI Taxonomy" id="1433126"/>
    <lineage>
        <taxon>Bacteria</taxon>
        <taxon>Pseudomonadati</taxon>
        <taxon>Bacteroidota</taxon>
        <taxon>Bacteroidia</taxon>
        <taxon>Bacteroidales</taxon>
        <taxon>Rikenellaceae</taxon>
        <taxon>Mucinivorans</taxon>
    </lineage>
</organism>
<sequence>MVLILLAPLIFFLPRVAKSIGAAIVIGIGSLMVAVDAVAAMVGGETLVLELDAINAPFLLAVAVVSAAAAIYAVGATRDAIYKKSAVQLSLHFCSMVVLFYAMVGVLTATERYEFLLWWELMTLSSFILVIFEAQRKEVLHAGVSYLILMHISFFFLLAAFATGGQEEMWSCGGSLGVWLLFLVGFGLKSALFPLHIWLPVTYLNTPSHVTAMMSGVMINMGVYGIIRTTLVCDNLFVTGLILFCVGVVSGLFGIVKAAMHTGLKRLLSYSSVENMGIAVMALGLGVIGIFKGYNVLIVCGLGGALLHILVHSAYKSMLFMAAGAVEKATGKSDLNQLGGLLKRMPVTGSVFGIGSLAICALPPLSGFFSEFSIFYGLFAAVADGVEPIIAIAGIVALGLIGALAVMTFSKAFSMTFLGAPKKCAVRDAVEVSSIVIVAYSLPLVCVLFGGVAFAWLIFSDSEIFAVMVNIELFMGGVIGFAAGLWWLRALLQRGRTVDVQPTWGCAFTAANKKMQYSSSSISYSLSETLSSNTKREQATISEIYPVQEPEFHTDNVDRANLVITKTSQRFLHKWTARLALFQTGKTNHYVLHILLFLLLVLFLSLLGL</sequence>
<keyword evidence="5 10" id="KW-0560">Oxidoreductase</keyword>
<dbReference type="GO" id="GO:0016829">
    <property type="term" value="F:lyase activity"/>
    <property type="evidence" value="ECO:0007669"/>
    <property type="project" value="UniProtKB-KW"/>
</dbReference>
<dbReference type="PRINTS" id="PR01437">
    <property type="entry name" value="NUOXDRDTASE4"/>
</dbReference>
<feature type="transmembrane region" description="Helical" evidence="8">
    <location>
        <begin position="210"/>
        <end position="230"/>
    </location>
</feature>
<keyword evidence="2" id="KW-1003">Cell membrane</keyword>
<dbReference type="InterPro" id="IPR003918">
    <property type="entry name" value="NADH_UbQ_OxRdtase"/>
</dbReference>
<dbReference type="PANTHER" id="PTHR42682">
    <property type="entry name" value="HYDROGENASE-4 COMPONENT F"/>
    <property type="match status" value="1"/>
</dbReference>
<keyword evidence="10" id="KW-0456">Lyase</keyword>
<protein>
    <submittedName>
        <fullName evidence="10">Hydrogenase-4 component B / Formate hydrogenlyase subunit 3</fullName>
        <ecNumber evidence="10">1.-.-.-</ecNumber>
    </submittedName>
</protein>
<dbReference type="GO" id="GO:0005886">
    <property type="term" value="C:plasma membrane"/>
    <property type="evidence" value="ECO:0007669"/>
    <property type="project" value="UniProtKB-SubCell"/>
</dbReference>
<dbReference type="Proteomes" id="UP000027616">
    <property type="component" value="Chromosome I"/>
</dbReference>
<feature type="transmembrane region" description="Helical" evidence="8">
    <location>
        <begin position="389"/>
        <end position="409"/>
    </location>
</feature>
<keyword evidence="3 7" id="KW-0812">Transmembrane</keyword>
<feature type="transmembrane region" description="Helical" evidence="8">
    <location>
        <begin position="115"/>
        <end position="132"/>
    </location>
</feature>
<dbReference type="AlphaFoldDB" id="A0A060R877"/>
<dbReference type="HOGENOM" id="CLU_007100_8_1_10"/>
<reference evidence="10 11" key="1">
    <citation type="journal article" date="2015" name="Genome Announc.">
        <title>Complete Genome Sequence of the Novel Leech Symbiont Mucinivorans hirudinis M3T.</title>
        <authorList>
            <person name="Nelson M.C."/>
            <person name="Bomar L."/>
            <person name="Graf J."/>
        </authorList>
    </citation>
    <scope>NUCLEOTIDE SEQUENCE [LARGE SCALE GENOMIC DNA]</scope>
    <source>
        <strain evidence="11">M3</strain>
    </source>
</reference>
<feature type="transmembrane region" description="Helical" evidence="8">
    <location>
        <begin position="176"/>
        <end position="198"/>
    </location>
</feature>
<evidence type="ECO:0000256" key="3">
    <source>
        <dbReference type="ARBA" id="ARBA00022692"/>
    </source>
</evidence>
<evidence type="ECO:0000256" key="1">
    <source>
        <dbReference type="ARBA" id="ARBA00004651"/>
    </source>
</evidence>
<dbReference type="PATRIC" id="fig|1433126.3.peg.1544"/>
<evidence type="ECO:0000313" key="11">
    <source>
        <dbReference type="Proteomes" id="UP000027616"/>
    </source>
</evidence>
<proteinExistence type="predicted"/>
<accession>A0A060R877</accession>
<dbReference type="Pfam" id="PF00361">
    <property type="entry name" value="Proton_antipo_M"/>
    <property type="match status" value="1"/>
</dbReference>
<feature type="transmembrane region" description="Helical" evidence="8">
    <location>
        <begin position="351"/>
        <end position="369"/>
    </location>
</feature>